<evidence type="ECO:0000313" key="1">
    <source>
        <dbReference type="EMBL" id="VAW53211.1"/>
    </source>
</evidence>
<sequence>MIIKFLPALAFMVLSAATNASVVSIHTNETTDLLTWTVEDKGFTIELIQLTPDFIRAIYEKHNFPADEIERVASYCIFGTILKNTSKQNMSYRVSDWRYVPKDKKGNMGQALPIKTKTQWLEEWKKAGIIFSWTLLPDVGDFAVGDWQQGFTTIKLPRKSEFNFIYKWKLDDVAHAGTIKNVKCAPESPDA</sequence>
<dbReference type="EMBL" id="UOFE01000033">
    <property type="protein sequence ID" value="VAW53211.1"/>
    <property type="molecule type" value="Genomic_DNA"/>
</dbReference>
<name>A0A3B0WD21_9ZZZZ</name>
<proteinExistence type="predicted"/>
<gene>
    <name evidence="1" type="ORF">MNBD_GAMMA05-1135</name>
</gene>
<accession>A0A3B0WD21</accession>
<dbReference type="AlphaFoldDB" id="A0A3B0WD21"/>
<protein>
    <submittedName>
        <fullName evidence="1">Uncharacterized protein</fullName>
    </submittedName>
</protein>
<organism evidence="1">
    <name type="scientific">hydrothermal vent metagenome</name>
    <dbReference type="NCBI Taxonomy" id="652676"/>
    <lineage>
        <taxon>unclassified sequences</taxon>
        <taxon>metagenomes</taxon>
        <taxon>ecological metagenomes</taxon>
    </lineage>
</organism>
<reference evidence="1" key="1">
    <citation type="submission" date="2018-06" db="EMBL/GenBank/DDBJ databases">
        <authorList>
            <person name="Zhirakovskaya E."/>
        </authorList>
    </citation>
    <scope>NUCLEOTIDE SEQUENCE</scope>
</reference>